<comment type="caution">
    <text evidence="1">The sequence shown here is derived from an EMBL/GenBank/DDBJ whole genome shotgun (WGS) entry which is preliminary data.</text>
</comment>
<dbReference type="Proteomes" id="UP000886657">
    <property type="component" value="Unassembled WGS sequence"/>
</dbReference>
<name>A0A9D7XMI7_9BACT</name>
<dbReference type="InterPro" id="IPR036249">
    <property type="entry name" value="Thioredoxin-like_sf"/>
</dbReference>
<evidence type="ECO:0000313" key="2">
    <source>
        <dbReference type="Proteomes" id="UP000886657"/>
    </source>
</evidence>
<protein>
    <submittedName>
        <fullName evidence="1">Uncharacterized protein</fullName>
    </submittedName>
</protein>
<organism evidence="1 2">
    <name type="scientific">Candidatus Geothrix skivensis</name>
    <dbReference type="NCBI Taxonomy" id="2954439"/>
    <lineage>
        <taxon>Bacteria</taxon>
        <taxon>Pseudomonadati</taxon>
        <taxon>Acidobacteriota</taxon>
        <taxon>Holophagae</taxon>
        <taxon>Holophagales</taxon>
        <taxon>Holophagaceae</taxon>
        <taxon>Geothrix</taxon>
    </lineage>
</organism>
<dbReference type="AlphaFoldDB" id="A0A9D7XMI7"/>
<gene>
    <name evidence="1" type="ORF">IPP58_13720</name>
</gene>
<accession>A0A9D7XMI7</accession>
<proteinExistence type="predicted"/>
<reference evidence="1" key="1">
    <citation type="submission" date="2020-10" db="EMBL/GenBank/DDBJ databases">
        <title>Connecting structure to function with the recovery of over 1000 high-quality activated sludge metagenome-assembled genomes encoding full-length rRNA genes using long-read sequencing.</title>
        <authorList>
            <person name="Singleton C.M."/>
            <person name="Petriglieri F."/>
            <person name="Kristensen J.M."/>
            <person name="Kirkegaard R.H."/>
            <person name="Michaelsen T.Y."/>
            <person name="Andersen M.H."/>
            <person name="Karst S.M."/>
            <person name="Dueholm M.S."/>
            <person name="Nielsen P.H."/>
            <person name="Albertsen M."/>
        </authorList>
    </citation>
    <scope>NUCLEOTIDE SEQUENCE</scope>
    <source>
        <strain evidence="1">Skiv_18-Q3-R9-52_MAXAC.067</strain>
    </source>
</reference>
<dbReference type="SUPFAM" id="SSF52833">
    <property type="entry name" value="Thioredoxin-like"/>
    <property type="match status" value="1"/>
</dbReference>
<dbReference type="EMBL" id="JADKIO010000010">
    <property type="protein sequence ID" value="MBK9797525.1"/>
    <property type="molecule type" value="Genomic_DNA"/>
</dbReference>
<sequence length="71" mass="8378">MQPILGELQQTFGSRAHIRNFYVTQYPKEAQLHRIMVMPTQVVFDPAGREVARHIGYWPKDEFLPPWPKLD</sequence>
<dbReference type="Gene3D" id="3.40.30.10">
    <property type="entry name" value="Glutaredoxin"/>
    <property type="match status" value="1"/>
</dbReference>
<evidence type="ECO:0000313" key="1">
    <source>
        <dbReference type="EMBL" id="MBK9797525.1"/>
    </source>
</evidence>